<sequence length="783" mass="87941">MNDLARAFCLPYVGDADIRFHQYVMRCCKNYYTDPSAYVAPYATLVQSSGFGKSRLLYQIAKNIGSIELENDMFDTRLLYMCARNVEYSTGFPAATPSLSNFFFGNKNISSHRLQAALDYACANWETVKNDWLGLFGAAFIIGANTEKTQPTDIDFGLTINLLKSLRIPSENAQGSSELVNEDERIKVLVLAVDEARHLLEKEDINGVNYFCLLRRALVDVNVQRKTRKTMIFAVFVDTNPRICDLEPSLSTGLTSTHRTNTKKDKKLFPPFVLTHTMDVMLNMGQSHPFDYKKSVLQLDLDTTWSTLVSMGRPMWHSYIMTKPWNRRGIFILAASKLLCGLSPFNNESYGASSLQGVASLMCRLGLRPQSHSAFATQAVSDFMAVLHYVNFSYDAHISGYVTEPVLTFGATHLWYEIDPLPLEEYILPQFLELLMQGLIDVGSIGEVVARIILLLAMDATSMGEDGFRAYRLSGTGSKRLKGQFCSVKQFLGLLDGSLKPRRGIKCDNVPNDATEKDNNAKPRRELFNVIDEENATTGGATPEQRDSFELWMNDWDNWCVGLSHFVELKDLPTTATLSCLLGRRAAGVFPRDHEEAQLVIPVFCKDTAEVSFILVKVWNEETTDWEFPQSALRNLSPASVFAVNEEEESKHEFSELSPRRTIRIYMSLRECDISIPAQSYLIDNASATSVDDVSYTLCLRGMCCPARLGSVSSLRNWPFLLTLKIADQLARLADSAWWDPLAKVNVDVARRNFFKELIPDEELKEAVGCTHKIPGDGGRGDF</sequence>
<comment type="caution">
    <text evidence="1">The sequence shown here is derived from an EMBL/GenBank/DDBJ whole genome shotgun (WGS) entry which is preliminary data.</text>
</comment>
<dbReference type="AlphaFoldDB" id="A0A833TI92"/>
<accession>A0A833TI92</accession>
<reference evidence="1" key="1">
    <citation type="submission" date="2020-04" db="EMBL/GenBank/DDBJ databases">
        <title>Hybrid Assembly of Korean Phytophthora infestans isolates.</title>
        <authorList>
            <person name="Prokchorchik M."/>
            <person name="Lee Y."/>
            <person name="Seo J."/>
            <person name="Cho J.-H."/>
            <person name="Park Y.-E."/>
            <person name="Jang D.-C."/>
            <person name="Im J.-S."/>
            <person name="Choi J.-G."/>
            <person name="Park H.-J."/>
            <person name="Lee G.-B."/>
            <person name="Lee Y.-G."/>
            <person name="Hong S.-Y."/>
            <person name="Cho K."/>
            <person name="Sohn K.H."/>
        </authorList>
    </citation>
    <scope>NUCLEOTIDE SEQUENCE</scope>
    <source>
        <strain evidence="1">KR_1_A1</strain>
    </source>
</reference>
<gene>
    <name evidence="1" type="ORF">GN244_ATG06499</name>
</gene>
<evidence type="ECO:0000313" key="1">
    <source>
        <dbReference type="EMBL" id="KAF4041321.1"/>
    </source>
</evidence>
<dbReference type="EMBL" id="WSZM01000127">
    <property type="protein sequence ID" value="KAF4041321.1"/>
    <property type="molecule type" value="Genomic_DNA"/>
</dbReference>
<evidence type="ECO:0000313" key="2">
    <source>
        <dbReference type="Proteomes" id="UP000602510"/>
    </source>
</evidence>
<keyword evidence="2" id="KW-1185">Reference proteome</keyword>
<organism evidence="1 2">
    <name type="scientific">Phytophthora infestans</name>
    <name type="common">Potato late blight agent</name>
    <name type="synonym">Botrytis infestans</name>
    <dbReference type="NCBI Taxonomy" id="4787"/>
    <lineage>
        <taxon>Eukaryota</taxon>
        <taxon>Sar</taxon>
        <taxon>Stramenopiles</taxon>
        <taxon>Oomycota</taxon>
        <taxon>Peronosporomycetes</taxon>
        <taxon>Peronosporales</taxon>
        <taxon>Peronosporaceae</taxon>
        <taxon>Phytophthora</taxon>
    </lineage>
</organism>
<dbReference type="PANTHER" id="PTHR33266:SF1">
    <property type="entry name" value="F-BOX DOMAIN-CONTAINING PROTEIN"/>
    <property type="match status" value="1"/>
</dbReference>
<dbReference type="Proteomes" id="UP000602510">
    <property type="component" value="Unassembled WGS sequence"/>
</dbReference>
<protein>
    <submittedName>
        <fullName evidence="1">Uncharacterized protein</fullName>
    </submittedName>
</protein>
<name>A0A833TI92_PHYIN</name>
<proteinExistence type="predicted"/>
<dbReference type="PANTHER" id="PTHR33266">
    <property type="entry name" value="CHROMOSOME 15, WHOLE GENOME SHOTGUN SEQUENCE"/>
    <property type="match status" value="1"/>
</dbReference>